<keyword evidence="7" id="KW-0282">Flagellum</keyword>
<dbReference type="Proteomes" id="UP001430356">
    <property type="component" value="Unassembled WGS sequence"/>
</dbReference>
<dbReference type="GO" id="GO:0007051">
    <property type="term" value="P:spindle organization"/>
    <property type="evidence" value="ECO:0007669"/>
    <property type="project" value="TreeGrafter"/>
</dbReference>
<keyword evidence="8" id="KW-1185">Reference proteome</keyword>
<evidence type="ECO:0000256" key="1">
    <source>
        <dbReference type="ARBA" id="ARBA00004496"/>
    </source>
</evidence>
<comment type="caution">
    <text evidence="7">The sequence shown here is derived from an EMBL/GenBank/DDBJ whole genome shotgun (WGS) entry which is preliminary data.</text>
</comment>
<keyword evidence="7" id="KW-0969">Cilium</keyword>
<evidence type="ECO:0000256" key="4">
    <source>
        <dbReference type="ARBA" id="ARBA00022860"/>
    </source>
</evidence>
<dbReference type="Gene3D" id="1.20.5.190">
    <property type="match status" value="3"/>
</dbReference>
<keyword evidence="7" id="KW-0966">Cell projection</keyword>
<dbReference type="GO" id="GO:0000278">
    <property type="term" value="P:mitotic cell cycle"/>
    <property type="evidence" value="ECO:0007669"/>
    <property type="project" value="TreeGrafter"/>
</dbReference>
<feature type="region of interest" description="Disordered" evidence="6">
    <location>
        <begin position="653"/>
        <end position="683"/>
    </location>
</feature>
<evidence type="ECO:0000256" key="3">
    <source>
        <dbReference type="ARBA" id="ARBA00022737"/>
    </source>
</evidence>
<feature type="region of interest" description="Disordered" evidence="6">
    <location>
        <begin position="1195"/>
        <end position="1279"/>
    </location>
</feature>
<feature type="compositionally biased region" description="Low complexity" evidence="6">
    <location>
        <begin position="1202"/>
        <end position="1222"/>
    </location>
</feature>
<dbReference type="InterPro" id="IPR051185">
    <property type="entry name" value="ASPM"/>
</dbReference>
<feature type="compositionally biased region" description="Low complexity" evidence="6">
    <location>
        <begin position="516"/>
        <end position="538"/>
    </location>
</feature>
<dbReference type="GO" id="GO:0051295">
    <property type="term" value="P:establishment of meiotic spindle localization"/>
    <property type="evidence" value="ECO:0007669"/>
    <property type="project" value="TreeGrafter"/>
</dbReference>
<evidence type="ECO:0000256" key="2">
    <source>
        <dbReference type="ARBA" id="ARBA00022490"/>
    </source>
</evidence>
<dbReference type="GO" id="GO:0000922">
    <property type="term" value="C:spindle pole"/>
    <property type="evidence" value="ECO:0007669"/>
    <property type="project" value="TreeGrafter"/>
</dbReference>
<feature type="region of interest" description="Disordered" evidence="6">
    <location>
        <begin position="1901"/>
        <end position="1954"/>
    </location>
</feature>
<feature type="compositionally biased region" description="Low complexity" evidence="6">
    <location>
        <begin position="1927"/>
        <end position="1945"/>
    </location>
</feature>
<evidence type="ECO:0000256" key="6">
    <source>
        <dbReference type="SAM" id="MobiDB-lite"/>
    </source>
</evidence>
<accession>A0AAW0EQP6</accession>
<evidence type="ECO:0000256" key="5">
    <source>
        <dbReference type="SAM" id="Coils"/>
    </source>
</evidence>
<keyword evidence="3" id="KW-0677">Repeat</keyword>
<protein>
    <submittedName>
        <fullName evidence="7">Flagellar Member 7</fullName>
    </submittedName>
</protein>
<feature type="compositionally biased region" description="Low complexity" evidence="6">
    <location>
        <begin position="594"/>
        <end position="605"/>
    </location>
</feature>
<feature type="compositionally biased region" description="Pro residues" evidence="6">
    <location>
        <begin position="432"/>
        <end position="447"/>
    </location>
</feature>
<evidence type="ECO:0000313" key="8">
    <source>
        <dbReference type="Proteomes" id="UP001430356"/>
    </source>
</evidence>
<dbReference type="PROSITE" id="PS50096">
    <property type="entry name" value="IQ"/>
    <property type="match status" value="9"/>
</dbReference>
<dbReference type="InterPro" id="IPR000048">
    <property type="entry name" value="IQ_motif_EF-hand-BS"/>
</dbReference>
<gene>
    <name evidence="7" type="ORF">NESM_000509500</name>
</gene>
<feature type="compositionally biased region" description="Pro residues" evidence="6">
    <location>
        <begin position="1260"/>
        <end position="1272"/>
    </location>
</feature>
<dbReference type="PANTHER" id="PTHR22706">
    <property type="entry name" value="ASSEMBLY FACTOR FOR SPINDLE MICROTUBULES"/>
    <property type="match status" value="1"/>
</dbReference>
<dbReference type="SUPFAM" id="SSF48452">
    <property type="entry name" value="TPR-like"/>
    <property type="match status" value="1"/>
</dbReference>
<feature type="region of interest" description="Disordered" evidence="6">
    <location>
        <begin position="403"/>
        <end position="638"/>
    </location>
</feature>
<dbReference type="InterPro" id="IPR011990">
    <property type="entry name" value="TPR-like_helical_dom_sf"/>
</dbReference>
<dbReference type="GO" id="GO:0005737">
    <property type="term" value="C:cytoplasm"/>
    <property type="evidence" value="ECO:0007669"/>
    <property type="project" value="UniProtKB-SubCell"/>
</dbReference>
<dbReference type="PANTHER" id="PTHR22706:SF1">
    <property type="entry name" value="ASSEMBLY FACTOR FOR SPINDLE MICROTUBULES"/>
    <property type="match status" value="1"/>
</dbReference>
<evidence type="ECO:0000313" key="7">
    <source>
        <dbReference type="EMBL" id="KAK7195787.1"/>
    </source>
</evidence>
<dbReference type="GO" id="GO:0005516">
    <property type="term" value="F:calmodulin binding"/>
    <property type="evidence" value="ECO:0007669"/>
    <property type="project" value="UniProtKB-KW"/>
</dbReference>
<dbReference type="EMBL" id="JAECZO010000062">
    <property type="protein sequence ID" value="KAK7195787.1"/>
    <property type="molecule type" value="Genomic_DNA"/>
</dbReference>
<feature type="compositionally biased region" description="Low complexity" evidence="6">
    <location>
        <begin position="1509"/>
        <end position="1519"/>
    </location>
</feature>
<feature type="region of interest" description="Disordered" evidence="6">
    <location>
        <begin position="1293"/>
        <end position="1314"/>
    </location>
</feature>
<proteinExistence type="predicted"/>
<feature type="region of interest" description="Disordered" evidence="6">
    <location>
        <begin position="1428"/>
        <end position="1447"/>
    </location>
</feature>
<dbReference type="Pfam" id="PF00612">
    <property type="entry name" value="IQ"/>
    <property type="match status" value="7"/>
</dbReference>
<feature type="compositionally biased region" description="Low complexity" evidence="6">
    <location>
        <begin position="462"/>
        <end position="500"/>
    </location>
</feature>
<reference evidence="7 8" key="1">
    <citation type="journal article" date="2021" name="MBio">
        <title>A New Model Trypanosomatid, Novymonas esmeraldas: Genomic Perception of Its 'Candidatus Pandoraea novymonadis' Endosymbiont.</title>
        <authorList>
            <person name="Zakharova A."/>
            <person name="Saura A."/>
            <person name="Butenko A."/>
            <person name="Podesvova L."/>
            <person name="Warmusova S."/>
            <person name="Kostygov A.Y."/>
            <person name="Nenarokova A."/>
            <person name="Lukes J."/>
            <person name="Opperdoes F.R."/>
            <person name="Yurchenko V."/>
        </authorList>
    </citation>
    <scope>NUCLEOTIDE SEQUENCE [LARGE SCALE GENOMIC DNA]</scope>
    <source>
        <strain evidence="7 8">E262AT.01</strain>
    </source>
</reference>
<feature type="region of interest" description="Disordered" evidence="6">
    <location>
        <begin position="1"/>
        <end position="21"/>
    </location>
</feature>
<keyword evidence="5" id="KW-0175">Coiled coil</keyword>
<feature type="compositionally biased region" description="Low complexity" evidence="6">
    <location>
        <begin position="1237"/>
        <end position="1247"/>
    </location>
</feature>
<feature type="region of interest" description="Disordered" evidence="6">
    <location>
        <begin position="1499"/>
        <end position="1521"/>
    </location>
</feature>
<organism evidence="7 8">
    <name type="scientific">Novymonas esmeraldas</name>
    <dbReference type="NCBI Taxonomy" id="1808958"/>
    <lineage>
        <taxon>Eukaryota</taxon>
        <taxon>Discoba</taxon>
        <taxon>Euglenozoa</taxon>
        <taxon>Kinetoplastea</taxon>
        <taxon>Metakinetoplastina</taxon>
        <taxon>Trypanosomatida</taxon>
        <taxon>Trypanosomatidae</taxon>
        <taxon>Novymonas</taxon>
    </lineage>
</organism>
<feature type="compositionally biased region" description="Low complexity" evidence="6">
    <location>
        <begin position="1905"/>
        <end position="1918"/>
    </location>
</feature>
<feature type="compositionally biased region" description="Polar residues" evidence="6">
    <location>
        <begin position="539"/>
        <end position="554"/>
    </location>
</feature>
<sequence>MASATRRYSLAHPPPVDGALDGRETAHEAEILEMQALQADRDGEGSRSVLLMERALQIRCQLVSQLRERWSAASSVPGVAGTAANGHRMSLLSKPDTTSKEDLLLEYQTQCSELHDAAERLVVRCNGLGVEHFKRDAFDDATPLLDYAMQLTEDGAYPLCEVEERRRHLRGVTLNNFGCLERRRGHFSEALQYMKSSMEMTGVESPVAYMNTSAILIQLRLSDEAVRMAERAIELLYQTPEDPSLLAVAHHNLAMALEPVHPARCLEEYALAYRTACATLGPESETSRAIQRSWERFEATRGPPGNGRFLIPGGGGFGGGGGGGAASRLRGLVGAAPAGLAVTAPHRLPTAAQSHGVGGKNAAGSPIEVGELFPHPFLPSASAPAAPSKTPRDVTPMYRPAAVPRRPLVPSPPPGVGAGASSSTTSASRSRAPPPQPHAHSQPPPRPHAAEKTVRPSPPPARAAAAAHRPTPPSRAAESGAAAATSAAVSSGSRPAARMSPSPPPSRHQRQPQPQPRQAAGATATATAARRYSPAARTQEPSRQSPPRGGTTQRRLSEQRGASTAGAPVRAEKPASRSTTERATAPPPPPPPSSSSLAASPLPTRGPRRPTRDGAGAGTAAAPLPLPRNLPPLQGSTGTTAAAAAVAVAPPPAQKALAHPRSSRDAGAAAAVPSTEAPSSLESDPLTFLQHRLDILLQDEGELENKYAQAMVIQRHYRGHLARRRAAALRTTRARDARLAELRRHMAARRIQRVYRRHRRHNRYPLAAGQLGRYASAGGRRGAQHHAATQLQRVARGWLARRHYAQMRRYARESPAAATRIQRWIRASLARRHYAALRADKARQEAEAREHERRQYAATRIQGQWRTFVQRRACKVALRNRMIARAAEEARRRVRAAICIQSAWRGYQARRLYSDTYSRTSRLRAARLEYEHRRQAAVRLQAFGRMLIAKQHALPLLTSARFRAAAAIQVRSREGRAATTIQCAYRRHLARRVCAAKRAAREAELRTALLHARTATVQRAGRGYLARKGVGARLAVLQAEAERYERRLRAIKQQELEAARVAQAAAQHRVSLFTTSEAEERQVLGLAEQQQRHTLQVQCRVSLSVAKEATAQAAARGAASPTLRGFVRVIKAKRERARRQAACDAYLDRCDAEDADAHLKASARVVTGFMRGATARSLVLSRAQTMQSYNDARAMHEEAANEAEGATPTAAGAGAPVAAVPGSSEQVPVRPKRSLRAPEAVAERAAATPQDSARHTAAPAAPPLPPPSPPPRVAEQESAANAVAVAPLPNHESLAEEEGRSAHQPRRPLTAEQVDAERVLLDRLGRAEQLASEAGASTPSRPLTPEQIAAERAALDVLAKKVKSALEREPVAAAERPLTAEQVAAERTTLDELVSAEQRMCAGEPPAQTRPLTAEQVASERATLDRLKREEQHTGGAADSARPLTPQQIEAERVALDRLAREEASVVTGEGVAGARRAPTPERVEAEREALNRLERVEDAEVEEEERAVAAGPAAGQEGDLLPLSDASMSTSELAAEMLARQRAVWQAEVAAEKHRRQQREKLQQATFEYKQQRIAAAEGSEELAPYRMGRIRMETWGSGAAGKVTAAAEAEASAAAANKYRQARAAQELAAVRCIERHVIACGARRYLAALRTVRDEYLDAMQDFDRLDGPVLTDVRLREVLARYPGLRTRVVRDTTPAPPARRPVAAIADWPVSTTASRKTLRGFVRVIKAKGERARRQAARDAYLDRCDAEDADAHLQASARVVTGFMRGATARSLVLSRAQTMQSYNDARAMQEEEAEAKEGATPTAAGAGAAASAAASRIQRFIRGVLARRRLARLQEAQRAYLEEEVAVEELLHEAALTIQRLYRGHRARQQAAMAIVQRDLYVLSLGADEAEAEEAAGRPPASSSSCSAKSTPKTGARGTPAFTPRPSTTSSASTAPREVASTAVITEVNEAEEAALDRLLHRP</sequence>
<name>A0AAW0EQP6_9TRYP</name>
<dbReference type="Gene3D" id="1.25.40.10">
    <property type="entry name" value="Tetratricopeptide repeat domain"/>
    <property type="match status" value="1"/>
</dbReference>
<keyword evidence="4" id="KW-0112">Calmodulin-binding</keyword>
<dbReference type="SMART" id="SM00015">
    <property type="entry name" value="IQ"/>
    <property type="match status" value="11"/>
</dbReference>
<comment type="subcellular location">
    <subcellularLocation>
        <location evidence="1">Cytoplasm</location>
    </subcellularLocation>
</comment>
<keyword evidence="2" id="KW-0963">Cytoplasm</keyword>
<feature type="coiled-coil region" evidence="5">
    <location>
        <begin position="1027"/>
        <end position="1054"/>
    </location>
</feature>
<feature type="compositionally biased region" description="Low complexity" evidence="6">
    <location>
        <begin position="419"/>
        <end position="431"/>
    </location>
</feature>